<gene>
    <name evidence="4" type="ORF">LTR77_002112</name>
</gene>
<dbReference type="PANTHER" id="PTHR47256">
    <property type="entry name" value="ZN(II)2CYS6 TRANSCRIPTION FACTOR (EUROFUNG)-RELATED"/>
    <property type="match status" value="1"/>
</dbReference>
<feature type="domain" description="Zn(2)-C6 fungal-type" evidence="3">
    <location>
        <begin position="38"/>
        <end position="68"/>
    </location>
</feature>
<dbReference type="SMART" id="SM00066">
    <property type="entry name" value="GAL4"/>
    <property type="match status" value="1"/>
</dbReference>
<reference evidence="4 5" key="1">
    <citation type="submission" date="2023-08" db="EMBL/GenBank/DDBJ databases">
        <title>Black Yeasts Isolated from many extreme environments.</title>
        <authorList>
            <person name="Coleine C."/>
            <person name="Stajich J.E."/>
            <person name="Selbmann L."/>
        </authorList>
    </citation>
    <scope>NUCLEOTIDE SEQUENCE [LARGE SCALE GENOMIC DNA]</scope>
    <source>
        <strain evidence="4 5">CCFEE 5935</strain>
    </source>
</reference>
<dbReference type="RefSeq" id="XP_064662126.1">
    <property type="nucleotide sequence ID" value="XM_064799371.1"/>
</dbReference>
<evidence type="ECO:0000256" key="1">
    <source>
        <dbReference type="ARBA" id="ARBA00023242"/>
    </source>
</evidence>
<dbReference type="PANTHER" id="PTHR47256:SF1">
    <property type="entry name" value="ZN(II)2CYS6 TRANSCRIPTION FACTOR (EUROFUNG)"/>
    <property type="match status" value="1"/>
</dbReference>
<dbReference type="InterPro" id="IPR053187">
    <property type="entry name" value="Notoamide_regulator"/>
</dbReference>
<dbReference type="GO" id="GO:0000981">
    <property type="term" value="F:DNA-binding transcription factor activity, RNA polymerase II-specific"/>
    <property type="evidence" value="ECO:0007669"/>
    <property type="project" value="InterPro"/>
</dbReference>
<feature type="compositionally biased region" description="Polar residues" evidence="2">
    <location>
        <begin position="131"/>
        <end position="143"/>
    </location>
</feature>
<dbReference type="GO" id="GO:0008270">
    <property type="term" value="F:zinc ion binding"/>
    <property type="evidence" value="ECO:0007669"/>
    <property type="project" value="InterPro"/>
</dbReference>
<feature type="region of interest" description="Disordered" evidence="2">
    <location>
        <begin position="131"/>
        <end position="207"/>
    </location>
</feature>
<comment type="caution">
    <text evidence="4">The sequence shown here is derived from an EMBL/GenBank/DDBJ whole genome shotgun (WGS) entry which is preliminary data.</text>
</comment>
<dbReference type="PRINTS" id="PR00755">
    <property type="entry name" value="AFLATOXINBRP"/>
</dbReference>
<dbReference type="CDD" id="cd00067">
    <property type="entry name" value="GAL4"/>
    <property type="match status" value="1"/>
</dbReference>
<sequence length="207" mass="22653">MDTIPAADTVQTLPATESADQEYARKKPSKRESLTRNACADCRRSKCKCDGERPVCARCAKRNTDCVYDVPDDGITKMQLLAQQLKSVDHQHQPLVNLFEALTSLPKPQADALLVRIRSGEELVDITASLKQNAPSAAGESTTDPSLSEPPLRPPPPARDLRDWFPSAEPGGAEWSSWSQRCESSEQKQPQPAGVGFDDARQTPQAN</sequence>
<evidence type="ECO:0000313" key="5">
    <source>
        <dbReference type="Proteomes" id="UP001337655"/>
    </source>
</evidence>
<dbReference type="Gene3D" id="4.10.240.10">
    <property type="entry name" value="Zn(2)-C6 fungal-type DNA-binding domain"/>
    <property type="match status" value="1"/>
</dbReference>
<dbReference type="GeneID" id="89923459"/>
<dbReference type="PROSITE" id="PS50048">
    <property type="entry name" value="ZN2_CY6_FUNGAL_2"/>
    <property type="match status" value="1"/>
</dbReference>
<accession>A0AAV9PMH1</accession>
<proteinExistence type="predicted"/>
<dbReference type="SUPFAM" id="SSF57701">
    <property type="entry name" value="Zn2/Cys6 DNA-binding domain"/>
    <property type="match status" value="1"/>
</dbReference>
<evidence type="ECO:0000256" key="2">
    <source>
        <dbReference type="SAM" id="MobiDB-lite"/>
    </source>
</evidence>
<protein>
    <recommendedName>
        <fullName evidence="3">Zn(2)-C6 fungal-type domain-containing protein</fullName>
    </recommendedName>
</protein>
<evidence type="ECO:0000259" key="3">
    <source>
        <dbReference type="PROSITE" id="PS50048"/>
    </source>
</evidence>
<dbReference type="AlphaFoldDB" id="A0AAV9PMH1"/>
<evidence type="ECO:0000313" key="4">
    <source>
        <dbReference type="EMBL" id="KAK5173431.1"/>
    </source>
</evidence>
<dbReference type="Proteomes" id="UP001337655">
    <property type="component" value="Unassembled WGS sequence"/>
</dbReference>
<feature type="region of interest" description="Disordered" evidence="2">
    <location>
        <begin position="1"/>
        <end position="30"/>
    </location>
</feature>
<dbReference type="EMBL" id="JAVRRT010000003">
    <property type="protein sequence ID" value="KAK5173431.1"/>
    <property type="molecule type" value="Genomic_DNA"/>
</dbReference>
<keyword evidence="1" id="KW-0539">Nucleus</keyword>
<organism evidence="4 5">
    <name type="scientific">Saxophila tyrrhenica</name>
    <dbReference type="NCBI Taxonomy" id="1690608"/>
    <lineage>
        <taxon>Eukaryota</taxon>
        <taxon>Fungi</taxon>
        <taxon>Dikarya</taxon>
        <taxon>Ascomycota</taxon>
        <taxon>Pezizomycotina</taxon>
        <taxon>Dothideomycetes</taxon>
        <taxon>Dothideomycetidae</taxon>
        <taxon>Mycosphaerellales</taxon>
        <taxon>Extremaceae</taxon>
        <taxon>Saxophila</taxon>
    </lineage>
</organism>
<keyword evidence="5" id="KW-1185">Reference proteome</keyword>
<name>A0AAV9PMH1_9PEZI</name>
<dbReference type="Pfam" id="PF00172">
    <property type="entry name" value="Zn_clus"/>
    <property type="match status" value="1"/>
</dbReference>
<feature type="compositionally biased region" description="Polar residues" evidence="2">
    <location>
        <begin position="176"/>
        <end position="190"/>
    </location>
</feature>
<dbReference type="InterPro" id="IPR036864">
    <property type="entry name" value="Zn2-C6_fun-type_DNA-bd_sf"/>
</dbReference>
<dbReference type="PROSITE" id="PS00463">
    <property type="entry name" value="ZN2_CY6_FUNGAL_1"/>
    <property type="match status" value="1"/>
</dbReference>
<dbReference type="InterPro" id="IPR001138">
    <property type="entry name" value="Zn2Cys6_DnaBD"/>
</dbReference>